<sequence length="278" mass="28538">MRTRPRRTAGPSRAEAAGAGRVDGARFRPGWRVAAARVRGESHARRAERGQDALCVRLRGGAIIVAAADGAGSAPRGGAGAALASRAVVREASAALGAQPSLSQAREEDLRRWAEAARAAVAAAAETCGLAPRDCAATLLIAVSDGATTLWAHVGDGAVVARDAGAWRALSWPAAGAHAGETHFLTDEPFDLRTGRLEGTVDALALLTDGIERLVLDFATETPHAPFFERMARPVAALPAPGRDAALSQALARYLGGAAVAARTDDDRTLVLAALAAP</sequence>
<dbReference type="SUPFAM" id="SSF81606">
    <property type="entry name" value="PP2C-like"/>
    <property type="match status" value="1"/>
</dbReference>
<dbReference type="Pfam" id="PF13672">
    <property type="entry name" value="PP2C_2"/>
    <property type="match status" value="1"/>
</dbReference>
<evidence type="ECO:0000256" key="1">
    <source>
        <dbReference type="SAM" id="MobiDB-lite"/>
    </source>
</evidence>
<protein>
    <submittedName>
        <fullName evidence="3">Serine/threonine protein phosphatase PrpC</fullName>
    </submittedName>
</protein>
<dbReference type="EMBL" id="FNQM01000014">
    <property type="protein sequence ID" value="SEA84643.1"/>
    <property type="molecule type" value="Genomic_DNA"/>
</dbReference>
<keyword evidence="4" id="KW-1185">Reference proteome</keyword>
<reference evidence="3 4" key="1">
    <citation type="submission" date="2016-10" db="EMBL/GenBank/DDBJ databases">
        <authorList>
            <person name="de Groot N.N."/>
        </authorList>
    </citation>
    <scope>NUCLEOTIDE SEQUENCE [LARGE SCALE GENOMIC DNA]</scope>
    <source>
        <strain evidence="3 4">DSM 15345</strain>
    </source>
</reference>
<feature type="region of interest" description="Disordered" evidence="1">
    <location>
        <begin position="1"/>
        <end position="21"/>
    </location>
</feature>
<evidence type="ECO:0000313" key="3">
    <source>
        <dbReference type="EMBL" id="SEA84643.1"/>
    </source>
</evidence>
<accession>A0A1H4EHZ1</accession>
<gene>
    <name evidence="3" type="ORF">SAMN05444370_11420</name>
</gene>
<name>A0A1H4EHZ1_9RHOB</name>
<evidence type="ECO:0000313" key="4">
    <source>
        <dbReference type="Proteomes" id="UP000198703"/>
    </source>
</evidence>
<organism evidence="3 4">
    <name type="scientific">Rubrimonas cliftonensis</name>
    <dbReference type="NCBI Taxonomy" id="89524"/>
    <lineage>
        <taxon>Bacteria</taxon>
        <taxon>Pseudomonadati</taxon>
        <taxon>Pseudomonadota</taxon>
        <taxon>Alphaproteobacteria</taxon>
        <taxon>Rhodobacterales</taxon>
        <taxon>Paracoccaceae</taxon>
        <taxon>Rubrimonas</taxon>
    </lineage>
</organism>
<evidence type="ECO:0000259" key="2">
    <source>
        <dbReference type="Pfam" id="PF13672"/>
    </source>
</evidence>
<dbReference type="InterPro" id="IPR036457">
    <property type="entry name" value="PPM-type-like_dom_sf"/>
</dbReference>
<dbReference type="AlphaFoldDB" id="A0A1H4EHZ1"/>
<proteinExistence type="predicted"/>
<dbReference type="Proteomes" id="UP000198703">
    <property type="component" value="Unassembled WGS sequence"/>
</dbReference>
<dbReference type="Gene3D" id="3.60.40.10">
    <property type="entry name" value="PPM-type phosphatase domain"/>
    <property type="match status" value="1"/>
</dbReference>
<dbReference type="InterPro" id="IPR001932">
    <property type="entry name" value="PPM-type_phosphatase-like_dom"/>
</dbReference>
<dbReference type="STRING" id="89524.SAMN05444370_11420"/>
<feature type="domain" description="PPM-type phosphatase" evidence="2">
    <location>
        <begin position="39"/>
        <end position="251"/>
    </location>
</feature>